<keyword evidence="3" id="KW-1185">Reference proteome</keyword>
<dbReference type="OrthoDB" id="1769532at2"/>
<proteinExistence type="predicted"/>
<sequence length="232" mass="26376">MPETNNEKELYQTEAENVEAGGSRENDEKELYQTEAENVEAGDIDQIITDTEEKSLYELTTLKEANNAENDKIINDAQAQIRKIFSDLRDWLKQNSEPETIKQNLENAKEQTMKVLENARNKVIEVSNSDEFKNTVEAGKDFLKGTGGLIAQGFKDLKDELEKNPTMKKIFDNTDEQIEKLRTNENLKGAVDKVHEVGTKIGDAIFDSINSFFKPHEETKNDENNGDNTNQQ</sequence>
<dbReference type="GeneID" id="78275976"/>
<name>A0A1U7NL71_9FIRM</name>
<evidence type="ECO:0000313" key="3">
    <source>
        <dbReference type="Proteomes" id="UP000186705"/>
    </source>
</evidence>
<dbReference type="STRING" id="1862672.BO225_08490"/>
<feature type="region of interest" description="Disordered" evidence="1">
    <location>
        <begin position="1"/>
        <end position="44"/>
    </location>
</feature>
<dbReference type="AlphaFoldDB" id="A0A1U7NL71"/>
<dbReference type="RefSeq" id="WP_076341829.1">
    <property type="nucleotide sequence ID" value="NZ_CAJTMI010000006.1"/>
</dbReference>
<protein>
    <submittedName>
        <fullName evidence="2">Uncharacterized protein</fullName>
    </submittedName>
</protein>
<evidence type="ECO:0000256" key="1">
    <source>
        <dbReference type="SAM" id="MobiDB-lite"/>
    </source>
</evidence>
<gene>
    <name evidence="2" type="ORF">BO225_08490</name>
</gene>
<organism evidence="2 3">
    <name type="scientific">Dubosiella newyorkensis</name>
    <dbReference type="NCBI Taxonomy" id="1862672"/>
    <lineage>
        <taxon>Bacteria</taxon>
        <taxon>Bacillati</taxon>
        <taxon>Bacillota</taxon>
        <taxon>Erysipelotrichia</taxon>
        <taxon>Erysipelotrichales</taxon>
        <taxon>Erysipelotrichaceae</taxon>
        <taxon>Dubosiella</taxon>
    </lineage>
</organism>
<evidence type="ECO:0000313" key="2">
    <source>
        <dbReference type="EMBL" id="OLU45345.1"/>
    </source>
</evidence>
<accession>A0A1U7NL71</accession>
<feature type="compositionally biased region" description="Basic and acidic residues" evidence="1">
    <location>
        <begin position="22"/>
        <end position="32"/>
    </location>
</feature>
<dbReference type="Proteomes" id="UP000186705">
    <property type="component" value="Unassembled WGS sequence"/>
</dbReference>
<dbReference type="EMBL" id="MPKA01000086">
    <property type="protein sequence ID" value="OLU45345.1"/>
    <property type="molecule type" value="Genomic_DNA"/>
</dbReference>
<comment type="caution">
    <text evidence="2">The sequence shown here is derived from an EMBL/GenBank/DDBJ whole genome shotgun (WGS) entry which is preliminary data.</text>
</comment>
<feature type="compositionally biased region" description="Basic and acidic residues" evidence="1">
    <location>
        <begin position="1"/>
        <end position="11"/>
    </location>
</feature>
<reference evidence="2 3" key="1">
    <citation type="submission" date="2016-11" db="EMBL/GenBank/DDBJ databases">
        <title>Description of two novel members of the family Erysipelotrichaceae: Ileibacterium lipovorans gen. nov., sp. nov. and Dubosiella newyorkensis, gen. nov., sp. nov.</title>
        <authorList>
            <person name="Cox L.M."/>
            <person name="Sohn J."/>
            <person name="Tyrrell K.L."/>
            <person name="Citron D.M."/>
            <person name="Lawson P.A."/>
            <person name="Patel N.B."/>
            <person name="Iizumi T."/>
            <person name="Perez-Perez G.I."/>
            <person name="Goldstein E.J."/>
            <person name="Blaser M.J."/>
        </authorList>
    </citation>
    <scope>NUCLEOTIDE SEQUENCE [LARGE SCALE GENOMIC DNA]</scope>
    <source>
        <strain evidence="2 3">NYU-BL-A4</strain>
    </source>
</reference>